<dbReference type="GO" id="GO:0000981">
    <property type="term" value="F:DNA-binding transcription factor activity, RNA polymerase II-specific"/>
    <property type="evidence" value="ECO:0007669"/>
    <property type="project" value="TreeGrafter"/>
</dbReference>
<evidence type="ECO:0000256" key="7">
    <source>
        <dbReference type="SAM" id="MobiDB-lite"/>
    </source>
</evidence>
<reference evidence="10" key="1">
    <citation type="submission" date="2024-02" db="UniProtKB">
        <authorList>
            <consortium name="WormBaseParasite"/>
        </authorList>
    </citation>
    <scope>IDENTIFICATION</scope>
</reference>
<dbReference type="WBParaSite" id="TCONS_00005129.p1">
    <property type="protein sequence ID" value="TCONS_00005129.p1"/>
    <property type="gene ID" value="XLOC_003458"/>
</dbReference>
<keyword evidence="5" id="KW-0804">Transcription</keyword>
<organism evidence="9 10">
    <name type="scientific">Strongyloides stercoralis</name>
    <name type="common">Threadworm</name>
    <dbReference type="NCBI Taxonomy" id="6248"/>
    <lineage>
        <taxon>Eukaryota</taxon>
        <taxon>Metazoa</taxon>
        <taxon>Ecdysozoa</taxon>
        <taxon>Nematoda</taxon>
        <taxon>Chromadorea</taxon>
        <taxon>Rhabditida</taxon>
        <taxon>Tylenchina</taxon>
        <taxon>Panagrolaimomorpha</taxon>
        <taxon>Strongyloidoidea</taxon>
        <taxon>Strongyloididae</taxon>
        <taxon>Strongyloides</taxon>
    </lineage>
</organism>
<comment type="similarity">
    <text evidence="2">Belongs to the AP-2 family.</text>
</comment>
<evidence type="ECO:0000256" key="5">
    <source>
        <dbReference type="ARBA" id="ARBA00023163"/>
    </source>
</evidence>
<proteinExistence type="inferred from homology"/>
<feature type="region of interest" description="Disordered" evidence="7">
    <location>
        <begin position="238"/>
        <end position="263"/>
    </location>
</feature>
<dbReference type="GO" id="GO:0000977">
    <property type="term" value="F:RNA polymerase II transcription regulatory region sequence-specific DNA binding"/>
    <property type="evidence" value="ECO:0007669"/>
    <property type="project" value="TreeGrafter"/>
</dbReference>
<feature type="compositionally biased region" description="Polar residues" evidence="7">
    <location>
        <begin position="128"/>
        <end position="139"/>
    </location>
</feature>
<keyword evidence="9" id="KW-1185">Reference proteome</keyword>
<dbReference type="Proteomes" id="UP000035681">
    <property type="component" value="Unplaced"/>
</dbReference>
<feature type="compositionally biased region" description="Low complexity" evidence="7">
    <location>
        <begin position="92"/>
        <end position="101"/>
    </location>
</feature>
<keyword evidence="3" id="KW-0805">Transcription regulation</keyword>
<evidence type="ECO:0000256" key="1">
    <source>
        <dbReference type="ARBA" id="ARBA00004123"/>
    </source>
</evidence>
<feature type="compositionally biased region" description="Polar residues" evidence="7">
    <location>
        <begin position="168"/>
        <end position="177"/>
    </location>
</feature>
<dbReference type="InterPro" id="IPR013854">
    <property type="entry name" value="TF_AP2_C"/>
</dbReference>
<dbReference type="GO" id="GO:0005634">
    <property type="term" value="C:nucleus"/>
    <property type="evidence" value="ECO:0007669"/>
    <property type="project" value="UniProtKB-SubCell"/>
</dbReference>
<keyword evidence="4" id="KW-0238">DNA-binding</keyword>
<sequence>MIPICYLKKIVEITADPNDGKHKAYILAIIMEQKESYREENGYQNGLTNFDLSGFLQMQNSMFGNGQQILMGNRSDSLNSCYNISMLSNNISSQVSSQSNQKDNDSDKNSNSNNNRKRRRNDEDTDQQESPSKKISNSNETEDGNENNVQNNDNNGRQTPEYLGNWYTPPQASSTPYINGKPGQDIPNYMLGPSYYPQVNNLLQNINGYTNPNNFNGGYAYGGYGQNLFGITQQSFKKDDVSNDSNNTNTSDESSTDKIDDSGVVCESHGTFDASSSKSDGDNLKIGNNLVATYNPFNPAEIVTSNPLNITPQTIFCTVPGRLSLLSATTKYHVTIAELQRRILAPECLNASILGGILRKAKSKDGGKMLRQSLGQVNLALPAGRRKAAKITAFTSLVEAEAVHLAKDYHYMCDKEFPSKEVGQFIVNNELQTNTGADKLKQIFEHTRIVINLVCDLLNKDNSPIEGIKKEQLLADCVQNPLTRFSLLTHGFGSLSLLGAFGVLKNIIDEGSKHMDACLQQSHLNLQQTFGLPLHNQQSQQQQQFSHPISMGQMGQMNGMQPNFNGFRM</sequence>
<evidence type="ECO:0000256" key="2">
    <source>
        <dbReference type="ARBA" id="ARBA00007770"/>
    </source>
</evidence>
<evidence type="ECO:0000256" key="6">
    <source>
        <dbReference type="ARBA" id="ARBA00023242"/>
    </source>
</evidence>
<feature type="compositionally biased region" description="Low complexity" evidence="7">
    <location>
        <begin position="243"/>
        <end position="253"/>
    </location>
</feature>
<evidence type="ECO:0000313" key="9">
    <source>
        <dbReference type="Proteomes" id="UP000035681"/>
    </source>
</evidence>
<evidence type="ECO:0000259" key="8">
    <source>
        <dbReference type="Pfam" id="PF03299"/>
    </source>
</evidence>
<name>A0AAF5D2P5_STRER</name>
<accession>A0AAF5D2P5</accession>
<protein>
    <submittedName>
        <fullName evidence="10">TF_AP-2 domain-containing protein</fullName>
    </submittedName>
</protein>
<comment type="subcellular location">
    <subcellularLocation>
        <location evidence="1">Nucleus</location>
    </subcellularLocation>
</comment>
<dbReference type="PRINTS" id="PR01748">
    <property type="entry name" value="AP2TNSCPFCT"/>
</dbReference>
<feature type="region of interest" description="Disordered" evidence="7">
    <location>
        <begin position="92"/>
        <end position="181"/>
    </location>
</feature>
<evidence type="ECO:0000256" key="3">
    <source>
        <dbReference type="ARBA" id="ARBA00023015"/>
    </source>
</evidence>
<dbReference type="InterPro" id="IPR004979">
    <property type="entry name" value="TF_AP2"/>
</dbReference>
<feature type="domain" description="Transcription factor AP-2 C-terminal" evidence="8">
    <location>
        <begin position="316"/>
        <end position="510"/>
    </location>
</feature>
<dbReference type="PANTHER" id="PTHR10812">
    <property type="entry name" value="TRANSCRIPTION FACTOR AP-2"/>
    <property type="match status" value="1"/>
</dbReference>
<dbReference type="GO" id="GO:0042127">
    <property type="term" value="P:regulation of cell population proliferation"/>
    <property type="evidence" value="ECO:0007669"/>
    <property type="project" value="TreeGrafter"/>
</dbReference>
<evidence type="ECO:0000256" key="4">
    <source>
        <dbReference type="ARBA" id="ARBA00023125"/>
    </source>
</evidence>
<dbReference type="Pfam" id="PF03299">
    <property type="entry name" value="TF_AP-2"/>
    <property type="match status" value="1"/>
</dbReference>
<keyword evidence="6" id="KW-0539">Nucleus</keyword>
<feature type="compositionally biased region" description="Low complexity" evidence="7">
    <location>
        <begin position="146"/>
        <end position="156"/>
    </location>
</feature>
<dbReference type="PANTHER" id="PTHR10812:SF17">
    <property type="entry name" value="TRANSCRIPTION FACTOR AP-2, ISOFORM D"/>
    <property type="match status" value="1"/>
</dbReference>
<evidence type="ECO:0000313" key="10">
    <source>
        <dbReference type="WBParaSite" id="TCONS_00005129.p1"/>
    </source>
</evidence>
<dbReference type="AlphaFoldDB" id="A0AAF5D2P5"/>